<dbReference type="InterPro" id="IPR020058">
    <property type="entry name" value="Glu/Gln-tRNA-synth_Ib_cat-dom"/>
</dbReference>
<keyword evidence="2 7" id="KW-0436">Ligase</keyword>
<comment type="subunit">
    <text evidence="7">Monomer.</text>
</comment>
<dbReference type="InterPro" id="IPR020751">
    <property type="entry name" value="aa-tRNA-synth_I_codon-bd_sub2"/>
</dbReference>
<feature type="binding site" evidence="7">
    <location>
        <position position="133"/>
    </location>
    <ligand>
        <name>Zn(2+)</name>
        <dbReference type="ChEBI" id="CHEBI:29105"/>
    </ligand>
</feature>
<dbReference type="SUPFAM" id="SSF48163">
    <property type="entry name" value="An anticodon-binding domain of class I aminoacyl-tRNA synthetases"/>
    <property type="match status" value="1"/>
</dbReference>
<dbReference type="InterPro" id="IPR033910">
    <property type="entry name" value="GluRS_core"/>
</dbReference>
<comment type="subcellular location">
    <subcellularLocation>
        <location evidence="7">Cytoplasm</location>
    </subcellularLocation>
</comment>
<dbReference type="Proteomes" id="UP000824140">
    <property type="component" value="Unassembled WGS sequence"/>
</dbReference>
<dbReference type="PANTHER" id="PTHR43311:SF2">
    <property type="entry name" value="GLUTAMATE--TRNA LIGASE, MITOCHONDRIAL-RELATED"/>
    <property type="match status" value="1"/>
</dbReference>
<dbReference type="Pfam" id="PF19269">
    <property type="entry name" value="Anticodon_2"/>
    <property type="match status" value="1"/>
</dbReference>
<gene>
    <name evidence="7" type="primary">gltX</name>
    <name evidence="10" type="ORF">IAA84_10715</name>
</gene>
<sequence length="480" mass="54771">MAFRTRFAPSPTGYLHLGGLRTALYTYLLTRRNHGTFVLRIEDTDQEREVPGAVEKIYASLAAAGLNYDEGPNVGGDYGPYIQSQRKDLYLPYAQQLVESGHAYYCFCTREELDERRQKAAERGETFKYDKHCLHLSREEREAKLAAGVPYVIRFNMPTEGTAGFDDLLYGRLDVDCSTLDDIILIKADGLPTYNFANVVDDHLMAITLVTRGTEYLSSTPKYNLIYEALGWEPPKYLHLPTVMADATRKLSKRYGDPSFEDLLDMGYLRDAIINFIALLGWSPRNERELYTMAELEEIFDVEGLNKSPSLFDMQKLTWFNAEYMRKLPFEEYLRLATPWFEKVLEPGKFDLRRLAELTQSRTEVLNRLPEMVDFLAKLPEFDNELYTHKKMKTNPEIAKDALAWVLPVLEGVSEWTESALHDTIMAAIAGSGRKNGQVLWPLRIAISGRAATPGGAVEIMYLLGREETLARVRHSLSRL</sequence>
<keyword evidence="3 7" id="KW-0547">Nucleotide-binding</keyword>
<dbReference type="GO" id="GO:0005737">
    <property type="term" value="C:cytoplasm"/>
    <property type="evidence" value="ECO:0007669"/>
    <property type="project" value="UniProtKB-SubCell"/>
</dbReference>
<dbReference type="GO" id="GO:0004818">
    <property type="term" value="F:glutamate-tRNA ligase activity"/>
    <property type="evidence" value="ECO:0007669"/>
    <property type="project" value="UniProtKB-UniRule"/>
</dbReference>
<dbReference type="Gene3D" id="3.40.50.620">
    <property type="entry name" value="HUPs"/>
    <property type="match status" value="1"/>
</dbReference>
<protein>
    <recommendedName>
        <fullName evidence="7">Glutamate--tRNA ligase</fullName>
        <ecNumber evidence="7">6.1.1.17</ecNumber>
    </recommendedName>
    <alternativeName>
        <fullName evidence="7">Glutamyl-tRNA synthetase</fullName>
        <shortName evidence="7">GluRS</shortName>
    </alternativeName>
</protein>
<dbReference type="EC" id="6.1.1.17" evidence="7"/>
<dbReference type="SUPFAM" id="SSF52374">
    <property type="entry name" value="Nucleotidylyl transferase"/>
    <property type="match status" value="1"/>
</dbReference>
<dbReference type="AlphaFoldDB" id="A0A9D1K805"/>
<evidence type="ECO:0000256" key="1">
    <source>
        <dbReference type="ARBA" id="ARBA00007894"/>
    </source>
</evidence>
<dbReference type="EMBL" id="DVJN01000205">
    <property type="protein sequence ID" value="HIS93478.1"/>
    <property type="molecule type" value="Genomic_DNA"/>
</dbReference>
<feature type="short sequence motif" description="'KMSKS' region" evidence="7">
    <location>
        <begin position="250"/>
        <end position="254"/>
    </location>
</feature>
<comment type="similarity">
    <text evidence="1 7">Belongs to the class-I aminoacyl-tRNA synthetase family. Glutamate--tRNA ligase type 1 subfamily.</text>
</comment>
<dbReference type="NCBIfam" id="TIGR00464">
    <property type="entry name" value="gltX_bact"/>
    <property type="match status" value="1"/>
</dbReference>
<feature type="binding site" evidence="7">
    <location>
        <position position="135"/>
    </location>
    <ligand>
        <name>Zn(2+)</name>
        <dbReference type="ChEBI" id="CHEBI:29105"/>
    </ligand>
</feature>
<reference evidence="10" key="1">
    <citation type="submission" date="2020-10" db="EMBL/GenBank/DDBJ databases">
        <authorList>
            <person name="Gilroy R."/>
        </authorList>
    </citation>
    <scope>NUCLEOTIDE SEQUENCE</scope>
    <source>
        <strain evidence="10">13766</strain>
    </source>
</reference>
<comment type="catalytic activity">
    <reaction evidence="7">
        <text>tRNA(Glu) + L-glutamate + ATP = L-glutamyl-tRNA(Glu) + AMP + diphosphate</text>
        <dbReference type="Rhea" id="RHEA:23540"/>
        <dbReference type="Rhea" id="RHEA-COMP:9663"/>
        <dbReference type="Rhea" id="RHEA-COMP:9680"/>
        <dbReference type="ChEBI" id="CHEBI:29985"/>
        <dbReference type="ChEBI" id="CHEBI:30616"/>
        <dbReference type="ChEBI" id="CHEBI:33019"/>
        <dbReference type="ChEBI" id="CHEBI:78442"/>
        <dbReference type="ChEBI" id="CHEBI:78520"/>
        <dbReference type="ChEBI" id="CHEBI:456215"/>
        <dbReference type="EC" id="6.1.1.17"/>
    </reaction>
</comment>
<dbReference type="CDD" id="cd00808">
    <property type="entry name" value="GluRS_core"/>
    <property type="match status" value="1"/>
</dbReference>
<evidence type="ECO:0000256" key="7">
    <source>
        <dbReference type="HAMAP-Rule" id="MF_00022"/>
    </source>
</evidence>
<dbReference type="HAMAP" id="MF_00022">
    <property type="entry name" value="Glu_tRNA_synth_type1"/>
    <property type="match status" value="1"/>
</dbReference>
<dbReference type="PRINTS" id="PR00987">
    <property type="entry name" value="TRNASYNTHGLU"/>
</dbReference>
<keyword evidence="7" id="KW-0963">Cytoplasm</keyword>
<dbReference type="GO" id="GO:0005524">
    <property type="term" value="F:ATP binding"/>
    <property type="evidence" value="ECO:0007669"/>
    <property type="project" value="UniProtKB-UniRule"/>
</dbReference>
<evidence type="ECO:0000256" key="2">
    <source>
        <dbReference type="ARBA" id="ARBA00022598"/>
    </source>
</evidence>
<dbReference type="GO" id="GO:0006424">
    <property type="term" value="P:glutamyl-tRNA aminoacylation"/>
    <property type="evidence" value="ECO:0007669"/>
    <property type="project" value="UniProtKB-UniRule"/>
</dbReference>
<dbReference type="PROSITE" id="PS00178">
    <property type="entry name" value="AA_TRNA_LIGASE_I"/>
    <property type="match status" value="1"/>
</dbReference>
<dbReference type="GO" id="GO:0000049">
    <property type="term" value="F:tRNA binding"/>
    <property type="evidence" value="ECO:0007669"/>
    <property type="project" value="InterPro"/>
</dbReference>
<evidence type="ECO:0000313" key="11">
    <source>
        <dbReference type="Proteomes" id="UP000824140"/>
    </source>
</evidence>
<feature type="binding site" evidence="7">
    <location>
        <position position="106"/>
    </location>
    <ligand>
        <name>Zn(2+)</name>
        <dbReference type="ChEBI" id="CHEBI:29105"/>
    </ligand>
</feature>
<evidence type="ECO:0000313" key="10">
    <source>
        <dbReference type="EMBL" id="HIS93478.1"/>
    </source>
</evidence>
<dbReference type="GO" id="GO:0008270">
    <property type="term" value="F:zinc ion binding"/>
    <property type="evidence" value="ECO:0007669"/>
    <property type="project" value="UniProtKB-UniRule"/>
</dbReference>
<comment type="caution">
    <text evidence="10">The sequence shown here is derived from an EMBL/GenBank/DDBJ whole genome shotgun (WGS) entry which is preliminary data.</text>
</comment>
<evidence type="ECO:0000256" key="3">
    <source>
        <dbReference type="ARBA" id="ARBA00022741"/>
    </source>
</evidence>
<accession>A0A9D1K805</accession>
<dbReference type="FunFam" id="3.40.50.620:FF:000045">
    <property type="entry name" value="Glutamate--tRNA ligase, mitochondrial"/>
    <property type="match status" value="1"/>
</dbReference>
<evidence type="ECO:0000256" key="6">
    <source>
        <dbReference type="ARBA" id="ARBA00023146"/>
    </source>
</evidence>
<evidence type="ECO:0000256" key="5">
    <source>
        <dbReference type="ARBA" id="ARBA00022917"/>
    </source>
</evidence>
<dbReference type="InterPro" id="IPR004527">
    <property type="entry name" value="Glu-tRNA-ligase_bac/mito"/>
</dbReference>
<comment type="cofactor">
    <cofactor evidence="7">
        <name>Zn(2+)</name>
        <dbReference type="ChEBI" id="CHEBI:29105"/>
    </cofactor>
    <text evidence="7">Binds 1 zinc ion per subunit.</text>
</comment>
<dbReference type="InterPro" id="IPR008925">
    <property type="entry name" value="aa_tRNA-synth_I_cd-bd_sf"/>
</dbReference>
<dbReference type="Pfam" id="PF00749">
    <property type="entry name" value="tRNA-synt_1c"/>
    <property type="match status" value="1"/>
</dbReference>
<keyword evidence="6 7" id="KW-0030">Aminoacyl-tRNA synthetase</keyword>
<feature type="domain" description="Aminoacyl-tRNA synthetase class I anticodon-binding" evidence="9">
    <location>
        <begin position="334"/>
        <end position="476"/>
    </location>
</feature>
<dbReference type="InterPro" id="IPR045462">
    <property type="entry name" value="aa-tRNA-synth_I_cd-bd"/>
</dbReference>
<comment type="function">
    <text evidence="7">Catalyzes the attachment of glutamate to tRNA(Glu) in a two-step reaction: glutamate is first activated by ATP to form Glu-AMP and then transferred to the acceptor end of tRNA(Glu).</text>
</comment>
<keyword evidence="7" id="KW-0862">Zinc</keyword>
<proteinExistence type="inferred from homology"/>
<dbReference type="Gene3D" id="1.10.10.350">
    <property type="match status" value="1"/>
</dbReference>
<keyword evidence="4 7" id="KW-0067">ATP-binding</keyword>
<evidence type="ECO:0000256" key="4">
    <source>
        <dbReference type="ARBA" id="ARBA00022840"/>
    </source>
</evidence>
<reference evidence="10" key="2">
    <citation type="journal article" date="2021" name="PeerJ">
        <title>Extensive microbial diversity within the chicken gut microbiome revealed by metagenomics and culture.</title>
        <authorList>
            <person name="Gilroy R."/>
            <person name="Ravi A."/>
            <person name="Getino M."/>
            <person name="Pursley I."/>
            <person name="Horton D.L."/>
            <person name="Alikhan N.F."/>
            <person name="Baker D."/>
            <person name="Gharbi K."/>
            <person name="Hall N."/>
            <person name="Watson M."/>
            <person name="Adriaenssens E.M."/>
            <person name="Foster-Nyarko E."/>
            <person name="Jarju S."/>
            <person name="Secka A."/>
            <person name="Antonio M."/>
            <person name="Oren A."/>
            <person name="Chaudhuri R.R."/>
            <person name="La Ragione R."/>
            <person name="Hildebrand F."/>
            <person name="Pallen M.J."/>
        </authorList>
    </citation>
    <scope>NUCLEOTIDE SEQUENCE</scope>
    <source>
        <strain evidence="10">13766</strain>
    </source>
</reference>
<feature type="short sequence motif" description="'HIGH' region" evidence="7">
    <location>
        <begin position="9"/>
        <end position="19"/>
    </location>
</feature>
<dbReference type="InterPro" id="IPR049940">
    <property type="entry name" value="GluQ/Sye"/>
</dbReference>
<evidence type="ECO:0000259" key="8">
    <source>
        <dbReference type="Pfam" id="PF00749"/>
    </source>
</evidence>
<evidence type="ECO:0000259" key="9">
    <source>
        <dbReference type="Pfam" id="PF19269"/>
    </source>
</evidence>
<name>A0A9D1K805_9FIRM</name>
<dbReference type="InterPro" id="IPR014729">
    <property type="entry name" value="Rossmann-like_a/b/a_fold"/>
</dbReference>
<dbReference type="InterPro" id="IPR000924">
    <property type="entry name" value="Glu/Gln-tRNA-synth"/>
</dbReference>
<keyword evidence="5 7" id="KW-0648">Protein biosynthesis</keyword>
<dbReference type="PANTHER" id="PTHR43311">
    <property type="entry name" value="GLUTAMATE--TRNA LIGASE"/>
    <property type="match status" value="1"/>
</dbReference>
<keyword evidence="7" id="KW-0479">Metal-binding</keyword>
<organism evidence="10 11">
    <name type="scientific">Candidatus Alectryocaccomicrobium excrementavium</name>
    <dbReference type="NCBI Taxonomy" id="2840668"/>
    <lineage>
        <taxon>Bacteria</taxon>
        <taxon>Bacillati</taxon>
        <taxon>Bacillota</taxon>
        <taxon>Clostridia</taxon>
        <taxon>Candidatus Alectryocaccomicrobium</taxon>
    </lineage>
</organism>
<feature type="domain" description="Glutamyl/glutaminyl-tRNA synthetase class Ib catalytic" evidence="8">
    <location>
        <begin position="4"/>
        <end position="319"/>
    </location>
</feature>
<feature type="binding site" evidence="7">
    <location>
        <position position="108"/>
    </location>
    <ligand>
        <name>Zn(2+)</name>
        <dbReference type="ChEBI" id="CHEBI:29105"/>
    </ligand>
</feature>
<dbReference type="InterPro" id="IPR001412">
    <property type="entry name" value="aa-tRNA-synth_I_CS"/>
</dbReference>
<feature type="binding site" evidence="7">
    <location>
        <position position="253"/>
    </location>
    <ligand>
        <name>ATP</name>
        <dbReference type="ChEBI" id="CHEBI:30616"/>
    </ligand>
</feature>